<dbReference type="SUPFAM" id="SSF56112">
    <property type="entry name" value="Protein kinase-like (PK-like)"/>
    <property type="match status" value="1"/>
</dbReference>
<keyword evidence="6" id="KW-1185">Reference proteome</keyword>
<dbReference type="EMBL" id="CP119936">
    <property type="protein sequence ID" value="WFD03293.1"/>
    <property type="molecule type" value="Genomic_DNA"/>
</dbReference>
<evidence type="ECO:0000313" key="5">
    <source>
        <dbReference type="EMBL" id="WFD03293.1"/>
    </source>
</evidence>
<evidence type="ECO:0000256" key="1">
    <source>
        <dbReference type="ARBA" id="ARBA00022741"/>
    </source>
</evidence>
<dbReference type="GO" id="GO:0005737">
    <property type="term" value="C:cytoplasm"/>
    <property type="evidence" value="ECO:0007669"/>
    <property type="project" value="TreeGrafter"/>
</dbReference>
<name>A0AAF0DZ62_9BASI</name>
<dbReference type="PROSITE" id="PS50011">
    <property type="entry name" value="PROTEIN_KINASE_DOM"/>
    <property type="match status" value="1"/>
</dbReference>
<dbReference type="EC" id="2.7.11.1" evidence="5"/>
<dbReference type="InterPro" id="IPR000719">
    <property type="entry name" value="Prot_kinase_dom"/>
</dbReference>
<evidence type="ECO:0000313" key="6">
    <source>
        <dbReference type="Proteomes" id="UP001214603"/>
    </source>
</evidence>
<dbReference type="PROSITE" id="PS00107">
    <property type="entry name" value="PROTEIN_KINASE_ATP"/>
    <property type="match status" value="1"/>
</dbReference>
<dbReference type="AlphaFoldDB" id="A0AAF0DZ62"/>
<keyword evidence="2 3" id="KW-0067">ATP-binding</keyword>
<dbReference type="PANTHER" id="PTHR24346:SF110">
    <property type="entry name" value="NON-SPECIFIC SERINE_THREONINE PROTEIN KINASE"/>
    <property type="match status" value="1"/>
</dbReference>
<dbReference type="Pfam" id="PF00069">
    <property type="entry name" value="Pkinase"/>
    <property type="match status" value="1"/>
</dbReference>
<dbReference type="GO" id="GO:0004674">
    <property type="term" value="F:protein serine/threonine kinase activity"/>
    <property type="evidence" value="ECO:0007669"/>
    <property type="project" value="UniProtKB-KW"/>
</dbReference>
<proteinExistence type="predicted"/>
<keyword evidence="5" id="KW-0808">Transferase</keyword>
<dbReference type="InterPro" id="IPR008271">
    <property type="entry name" value="Ser/Thr_kinase_AS"/>
</dbReference>
<dbReference type="Proteomes" id="UP001214603">
    <property type="component" value="Chromosome 3"/>
</dbReference>
<feature type="binding site" evidence="3">
    <location>
        <position position="50"/>
    </location>
    <ligand>
        <name>ATP</name>
        <dbReference type="ChEBI" id="CHEBI:30616"/>
    </ligand>
</feature>
<dbReference type="SMART" id="SM00220">
    <property type="entry name" value="S_TKc"/>
    <property type="match status" value="1"/>
</dbReference>
<reference evidence="5" key="1">
    <citation type="submission" date="2023-03" db="EMBL/GenBank/DDBJ databases">
        <title>Mating type loci evolution in Malassezia.</title>
        <authorList>
            <person name="Coelho M.A."/>
        </authorList>
    </citation>
    <scope>NUCLEOTIDE SEQUENCE</scope>
    <source>
        <strain evidence="5">CBS 7876</strain>
    </source>
</reference>
<organism evidence="5 6">
    <name type="scientific">Malassezia obtusa</name>
    <dbReference type="NCBI Taxonomy" id="76774"/>
    <lineage>
        <taxon>Eukaryota</taxon>
        <taxon>Fungi</taxon>
        <taxon>Dikarya</taxon>
        <taxon>Basidiomycota</taxon>
        <taxon>Ustilaginomycotina</taxon>
        <taxon>Malasseziomycetes</taxon>
        <taxon>Malasseziales</taxon>
        <taxon>Malasseziaceae</taxon>
        <taxon>Malassezia</taxon>
    </lineage>
</organism>
<evidence type="ECO:0000256" key="3">
    <source>
        <dbReference type="PROSITE-ProRule" id="PRU10141"/>
    </source>
</evidence>
<dbReference type="GO" id="GO:0005524">
    <property type="term" value="F:ATP binding"/>
    <property type="evidence" value="ECO:0007669"/>
    <property type="project" value="UniProtKB-UniRule"/>
</dbReference>
<dbReference type="InterPro" id="IPR011009">
    <property type="entry name" value="Kinase-like_dom_sf"/>
</dbReference>
<dbReference type="PROSITE" id="PS00108">
    <property type="entry name" value="PROTEIN_KINASE_ST"/>
    <property type="match status" value="1"/>
</dbReference>
<protein>
    <submittedName>
        <fullName evidence="5">Non-specific serine/threonine protein kinase</fullName>
        <ecNumber evidence="5">2.7.11.1</ecNumber>
    </submittedName>
</protein>
<accession>A0AAF0DZ62</accession>
<dbReference type="Gene3D" id="1.10.510.10">
    <property type="entry name" value="Transferase(Phosphotransferase) domain 1"/>
    <property type="match status" value="1"/>
</dbReference>
<feature type="domain" description="Protein kinase" evidence="4">
    <location>
        <begin position="19"/>
        <end position="299"/>
    </location>
</feature>
<evidence type="ECO:0000256" key="2">
    <source>
        <dbReference type="ARBA" id="ARBA00022840"/>
    </source>
</evidence>
<evidence type="ECO:0000259" key="4">
    <source>
        <dbReference type="PROSITE" id="PS50011"/>
    </source>
</evidence>
<dbReference type="InterPro" id="IPR017441">
    <property type="entry name" value="Protein_kinase_ATP_BS"/>
</dbReference>
<keyword evidence="1 3" id="KW-0547">Nucleotide-binding</keyword>
<dbReference type="GO" id="GO:0035556">
    <property type="term" value="P:intracellular signal transduction"/>
    <property type="evidence" value="ECO:0007669"/>
    <property type="project" value="TreeGrafter"/>
</dbReference>
<keyword evidence="5" id="KW-0723">Serine/threonine-protein kinase</keyword>
<sequence length="572" mass="62295">MATRPTSSTGQAYPTVLGYHIVQLLGGGGFSRVFRAVNPDAAAHPQAAVKVVSYASTTHRQPIDRRALQKEVQIHSILKHKNVLEFLGSVEYTAASSAPSNYVRGLYILLELGAGGDLFDKIAPDVGVDEDLAHFYLTQLVSGLVRGALTRQTYIHTQGVTHRDIKPENMLLDAQGNLKIADFGLCSVYKYKGRERTLHGTCGSLPYIAPEMNGQPYHGEPVDVWSSGVVLFALLVGNTPWDEPTRRSPEYRAYLSGELLRMDPWTRIGGDALSLLRRMMHPDPTRRASLEQIQRHRWFTRPNSLLTSGKCNDPVSLAERLLQGLIVSGDVQLALHSDGQRAPVPERYAARSHSLSLSQPEALAPRGRGLGGDDGIPPATAQPALHARRGLAATQLGRPSATQLEEPAAEFTQALGYLTQSTAAPSSAMAVHLTRFYSAHEPPRLADALAAALARHKAQASLEPLGQDTELQEAYEDMALGTDGETRPSQPLAGARGVRIRLGLVDRRKCALKGDIRIERLAELPPELAAAHGGAASLVLMRRSKGNPLEWRRLFRDLCADAEVRELIARPT</sequence>
<dbReference type="PANTHER" id="PTHR24346">
    <property type="entry name" value="MAP/MICROTUBULE AFFINITY-REGULATING KINASE"/>
    <property type="match status" value="1"/>
</dbReference>
<gene>
    <name evidence="5" type="primary">chk1</name>
    <name evidence="5" type="ORF">MOBT1_001982</name>
</gene>
<keyword evidence="5" id="KW-0418">Kinase</keyword>